<keyword evidence="3" id="KW-1185">Reference proteome</keyword>
<evidence type="ECO:0000256" key="1">
    <source>
        <dbReference type="SAM" id="SignalP"/>
    </source>
</evidence>
<evidence type="ECO:0000313" key="2">
    <source>
        <dbReference type="EMBL" id="RNA00291.1"/>
    </source>
</evidence>
<protein>
    <submittedName>
        <fullName evidence="2">Uncharacterized protein</fullName>
    </submittedName>
</protein>
<feature type="signal peptide" evidence="1">
    <location>
        <begin position="1"/>
        <end position="25"/>
    </location>
</feature>
<keyword evidence="1" id="KW-0732">Signal</keyword>
<dbReference type="Proteomes" id="UP000276133">
    <property type="component" value="Unassembled WGS sequence"/>
</dbReference>
<name>A0A3M7PNH9_BRAPC</name>
<dbReference type="AlphaFoldDB" id="A0A3M7PNH9"/>
<organism evidence="2 3">
    <name type="scientific">Brachionus plicatilis</name>
    <name type="common">Marine rotifer</name>
    <name type="synonym">Brachionus muelleri</name>
    <dbReference type="NCBI Taxonomy" id="10195"/>
    <lineage>
        <taxon>Eukaryota</taxon>
        <taxon>Metazoa</taxon>
        <taxon>Spiralia</taxon>
        <taxon>Gnathifera</taxon>
        <taxon>Rotifera</taxon>
        <taxon>Eurotatoria</taxon>
        <taxon>Monogononta</taxon>
        <taxon>Pseudotrocha</taxon>
        <taxon>Ploima</taxon>
        <taxon>Brachionidae</taxon>
        <taxon>Brachionus</taxon>
    </lineage>
</organism>
<sequence length="157" mass="18125">MFKLLKLRSFFILDMLDTFLRGVMGSLNSPKSLSKSAAVDEKRGCGFFGFGSLHAKSFSTISSVLLGFNFAFRLYAFKPIEGCEETDLKATFLPEFLVSFETEPNPFTNRSFNLAGIKKYSNKVKYTLLHFFKNFPHVQQNIIFIQFMKFQHRIVQF</sequence>
<accession>A0A3M7PNH9</accession>
<reference evidence="2 3" key="1">
    <citation type="journal article" date="2018" name="Sci. Rep.">
        <title>Genomic signatures of local adaptation to the degree of environmental predictability in rotifers.</title>
        <authorList>
            <person name="Franch-Gras L."/>
            <person name="Hahn C."/>
            <person name="Garcia-Roger E.M."/>
            <person name="Carmona M.J."/>
            <person name="Serra M."/>
            <person name="Gomez A."/>
        </authorList>
    </citation>
    <scope>NUCLEOTIDE SEQUENCE [LARGE SCALE GENOMIC DNA]</scope>
    <source>
        <strain evidence="2">HYR1</strain>
    </source>
</reference>
<proteinExistence type="predicted"/>
<gene>
    <name evidence="2" type="ORF">BpHYR1_023215</name>
</gene>
<evidence type="ECO:0000313" key="3">
    <source>
        <dbReference type="Proteomes" id="UP000276133"/>
    </source>
</evidence>
<feature type="chain" id="PRO_5018010252" evidence="1">
    <location>
        <begin position="26"/>
        <end position="157"/>
    </location>
</feature>
<dbReference type="EMBL" id="REGN01009838">
    <property type="protein sequence ID" value="RNA00291.1"/>
    <property type="molecule type" value="Genomic_DNA"/>
</dbReference>
<comment type="caution">
    <text evidence="2">The sequence shown here is derived from an EMBL/GenBank/DDBJ whole genome shotgun (WGS) entry which is preliminary data.</text>
</comment>